<evidence type="ECO:0000313" key="3">
    <source>
        <dbReference type="Proteomes" id="UP001597549"/>
    </source>
</evidence>
<feature type="transmembrane region" description="Helical" evidence="1">
    <location>
        <begin position="25"/>
        <end position="49"/>
    </location>
</feature>
<evidence type="ECO:0000313" key="2">
    <source>
        <dbReference type="EMBL" id="MFD2908301.1"/>
    </source>
</evidence>
<evidence type="ECO:0000256" key="1">
    <source>
        <dbReference type="SAM" id="Phobius"/>
    </source>
</evidence>
<name>A0ABW5Z891_9FLAO</name>
<sequence>MRSLVIALQQVNIEEKIKNDVDGNYQIGVAIGSFLPFIALAGLAYFLYYRAKKKGSFDK</sequence>
<keyword evidence="3" id="KW-1185">Reference proteome</keyword>
<gene>
    <name evidence="2" type="ORF">ACFSX9_06090</name>
</gene>
<organism evidence="2 3">
    <name type="scientific">Flavobacterium ardleyense</name>
    <dbReference type="NCBI Taxonomy" id="2038737"/>
    <lineage>
        <taxon>Bacteria</taxon>
        <taxon>Pseudomonadati</taxon>
        <taxon>Bacteroidota</taxon>
        <taxon>Flavobacteriia</taxon>
        <taxon>Flavobacteriales</taxon>
        <taxon>Flavobacteriaceae</taxon>
        <taxon>Flavobacterium</taxon>
    </lineage>
</organism>
<comment type="caution">
    <text evidence="2">The sequence shown here is derived from an EMBL/GenBank/DDBJ whole genome shotgun (WGS) entry which is preliminary data.</text>
</comment>
<keyword evidence="1" id="KW-0812">Transmembrane</keyword>
<protein>
    <submittedName>
        <fullName evidence="2">Uncharacterized protein</fullName>
    </submittedName>
</protein>
<keyword evidence="1" id="KW-0472">Membrane</keyword>
<reference evidence="3" key="1">
    <citation type="journal article" date="2019" name="Int. J. Syst. Evol. Microbiol.">
        <title>The Global Catalogue of Microorganisms (GCM) 10K type strain sequencing project: providing services to taxonomists for standard genome sequencing and annotation.</title>
        <authorList>
            <consortium name="The Broad Institute Genomics Platform"/>
            <consortium name="The Broad Institute Genome Sequencing Center for Infectious Disease"/>
            <person name="Wu L."/>
            <person name="Ma J."/>
        </authorList>
    </citation>
    <scope>NUCLEOTIDE SEQUENCE [LARGE SCALE GENOMIC DNA]</scope>
    <source>
        <strain evidence="3">KCTC 52644</strain>
    </source>
</reference>
<dbReference type="EMBL" id="JBHUOL010000012">
    <property type="protein sequence ID" value="MFD2908301.1"/>
    <property type="molecule type" value="Genomic_DNA"/>
</dbReference>
<dbReference type="RefSeq" id="WP_379805699.1">
    <property type="nucleotide sequence ID" value="NZ_JBHUOL010000012.1"/>
</dbReference>
<proteinExistence type="predicted"/>
<dbReference type="Proteomes" id="UP001597549">
    <property type="component" value="Unassembled WGS sequence"/>
</dbReference>
<keyword evidence="1" id="KW-1133">Transmembrane helix</keyword>
<accession>A0ABW5Z891</accession>